<protein>
    <submittedName>
        <fullName evidence="3">Pyridoxamine 5-phosphate oxidase</fullName>
    </submittedName>
</protein>
<feature type="domain" description="Pyridoxamine 5'-phosphate oxidase N-terminal" evidence="2">
    <location>
        <begin position="163"/>
        <end position="261"/>
    </location>
</feature>
<dbReference type="AlphaFoldDB" id="A0A223SCM0"/>
<dbReference type="EMBL" id="CP022753">
    <property type="protein sequence ID" value="ASU85850.1"/>
    <property type="molecule type" value="Genomic_DNA"/>
</dbReference>
<feature type="region of interest" description="Disordered" evidence="1">
    <location>
        <begin position="1"/>
        <end position="24"/>
    </location>
</feature>
<sequence length="302" mass="33221">MEYHAGERRVQERAGEVQEAEHAGRSIKSEIPEVAARFLIERRMVVVGAADAEERVWCTALAGPQGFVRADDPTTVRITAGPRPDDPLASVLSTPTRVGMIALDQERRRRMRVNGRAFRVGGGLRVQIDQVYANCPKYIQRRIVEGTDSVSDRHTTTRGTRLTAAQRLLVAAADTFFLATRDTPGDCDASHRGGNPGFVRVRCDQQLSWPDYRGNSMYMSLGNIENAPRAGLLFIDWAQGTLLRLSGTASVDWSAERVAEFPGAHRVVDFTVTDVAETPAALPLRWGPPDYSPANPDARIPS</sequence>
<dbReference type="Pfam" id="PF01243">
    <property type="entry name" value="PNPOx_N"/>
    <property type="match status" value="1"/>
</dbReference>
<dbReference type="PANTHER" id="PTHR42815:SF2">
    <property type="entry name" value="FAD-BINDING, PUTATIVE (AFU_ORTHOLOGUE AFUA_6G07600)-RELATED"/>
    <property type="match status" value="1"/>
</dbReference>
<proteinExistence type="predicted"/>
<dbReference type="Gene3D" id="2.30.110.10">
    <property type="entry name" value="Electron Transport, Fmn-binding Protein, Chain A"/>
    <property type="match status" value="2"/>
</dbReference>
<evidence type="ECO:0000313" key="4">
    <source>
        <dbReference type="Proteomes" id="UP000215005"/>
    </source>
</evidence>
<gene>
    <name evidence="3" type="ORF">CDO52_26330</name>
</gene>
<dbReference type="OrthoDB" id="9786134at2"/>
<evidence type="ECO:0000256" key="1">
    <source>
        <dbReference type="SAM" id="MobiDB-lite"/>
    </source>
</evidence>
<organism evidence="3 4">
    <name type="scientific">Nocardiopsis gilva YIM 90087</name>
    <dbReference type="NCBI Taxonomy" id="1235441"/>
    <lineage>
        <taxon>Bacteria</taxon>
        <taxon>Bacillati</taxon>
        <taxon>Actinomycetota</taxon>
        <taxon>Actinomycetes</taxon>
        <taxon>Streptosporangiales</taxon>
        <taxon>Nocardiopsidaceae</taxon>
        <taxon>Nocardiopsis</taxon>
    </lineage>
</organism>
<dbReference type="PANTHER" id="PTHR42815">
    <property type="entry name" value="FAD-BINDING, PUTATIVE (AFU_ORTHOLOGUE AFUA_6G07600)-RELATED"/>
    <property type="match status" value="1"/>
</dbReference>
<dbReference type="InterPro" id="IPR011576">
    <property type="entry name" value="Pyridox_Oxase_N"/>
</dbReference>
<dbReference type="SUPFAM" id="SSF50475">
    <property type="entry name" value="FMN-binding split barrel"/>
    <property type="match status" value="1"/>
</dbReference>
<evidence type="ECO:0000313" key="3">
    <source>
        <dbReference type="EMBL" id="ASU85850.1"/>
    </source>
</evidence>
<accession>A0A223SCM0</accession>
<keyword evidence="4" id="KW-1185">Reference proteome</keyword>
<evidence type="ECO:0000259" key="2">
    <source>
        <dbReference type="Pfam" id="PF01243"/>
    </source>
</evidence>
<dbReference type="InterPro" id="IPR012349">
    <property type="entry name" value="Split_barrel_FMN-bd"/>
</dbReference>
<dbReference type="KEGG" id="ngv:CDO52_26330"/>
<dbReference type="Proteomes" id="UP000215005">
    <property type="component" value="Chromosome"/>
</dbReference>
<dbReference type="RefSeq" id="WP_017618428.1">
    <property type="nucleotide sequence ID" value="NZ_ANBG01000167.1"/>
</dbReference>
<reference evidence="3 4" key="1">
    <citation type="submission" date="2017-08" db="EMBL/GenBank/DDBJ databases">
        <title>The complete genome sequence of Nocardiopsis gilva YIM 90087.</title>
        <authorList>
            <person name="Yin M."/>
            <person name="Tang S."/>
        </authorList>
    </citation>
    <scope>NUCLEOTIDE SEQUENCE [LARGE SCALE GENOMIC DNA]</scope>
    <source>
        <strain evidence="3 4">YIM 90087</strain>
    </source>
</reference>
<name>A0A223SCM0_9ACTN</name>